<dbReference type="PROSITE" id="PS50977">
    <property type="entry name" value="HTH_TETR_2"/>
    <property type="match status" value="1"/>
</dbReference>
<evidence type="ECO:0000256" key="2">
    <source>
        <dbReference type="ARBA" id="ARBA00023125"/>
    </source>
</evidence>
<dbReference type="KEGG" id="pfla:Pflav_086770"/>
<protein>
    <recommendedName>
        <fullName evidence="6">HTH tetR-type domain-containing protein</fullName>
    </recommendedName>
</protein>
<feature type="compositionally biased region" description="Pro residues" evidence="5">
    <location>
        <begin position="91"/>
        <end position="102"/>
    </location>
</feature>
<proteinExistence type="predicted"/>
<evidence type="ECO:0000256" key="1">
    <source>
        <dbReference type="ARBA" id="ARBA00023015"/>
    </source>
</evidence>
<reference evidence="7 8" key="1">
    <citation type="submission" date="2020-03" db="EMBL/GenBank/DDBJ databases">
        <title>Whole genome shotgun sequence of Phytohabitans flavus NBRC 107702.</title>
        <authorList>
            <person name="Komaki H."/>
            <person name="Tamura T."/>
        </authorList>
    </citation>
    <scope>NUCLEOTIDE SEQUENCE [LARGE SCALE GENOMIC DNA]</scope>
    <source>
        <strain evidence="7 8">NBRC 107702</strain>
    </source>
</reference>
<name>A0A6F8Y875_9ACTN</name>
<dbReference type="InterPro" id="IPR001647">
    <property type="entry name" value="HTH_TetR"/>
</dbReference>
<keyword evidence="3" id="KW-0804">Transcription</keyword>
<keyword evidence="8" id="KW-1185">Reference proteome</keyword>
<gene>
    <name evidence="7" type="ORF">Pflav_086770</name>
</gene>
<organism evidence="7 8">
    <name type="scientific">Phytohabitans flavus</name>
    <dbReference type="NCBI Taxonomy" id="1076124"/>
    <lineage>
        <taxon>Bacteria</taxon>
        <taxon>Bacillati</taxon>
        <taxon>Actinomycetota</taxon>
        <taxon>Actinomycetes</taxon>
        <taxon>Micromonosporales</taxon>
        <taxon>Micromonosporaceae</taxon>
    </lineage>
</organism>
<evidence type="ECO:0000256" key="5">
    <source>
        <dbReference type="SAM" id="MobiDB-lite"/>
    </source>
</evidence>
<dbReference type="PANTHER" id="PTHR30055">
    <property type="entry name" value="HTH-TYPE TRANSCRIPTIONAL REGULATOR RUTR"/>
    <property type="match status" value="1"/>
</dbReference>
<accession>A0A6F8Y875</accession>
<dbReference type="PANTHER" id="PTHR30055:SF234">
    <property type="entry name" value="HTH-TYPE TRANSCRIPTIONAL REGULATOR BETI"/>
    <property type="match status" value="1"/>
</dbReference>
<evidence type="ECO:0000313" key="8">
    <source>
        <dbReference type="Proteomes" id="UP000502508"/>
    </source>
</evidence>
<dbReference type="Gene3D" id="1.10.357.10">
    <property type="entry name" value="Tetracycline Repressor, domain 2"/>
    <property type="match status" value="1"/>
</dbReference>
<dbReference type="Pfam" id="PF00440">
    <property type="entry name" value="TetR_N"/>
    <property type="match status" value="1"/>
</dbReference>
<dbReference type="InterPro" id="IPR050109">
    <property type="entry name" value="HTH-type_TetR-like_transc_reg"/>
</dbReference>
<dbReference type="GO" id="GO:0000976">
    <property type="term" value="F:transcription cis-regulatory region binding"/>
    <property type="evidence" value="ECO:0007669"/>
    <property type="project" value="TreeGrafter"/>
</dbReference>
<dbReference type="SUPFAM" id="SSF46689">
    <property type="entry name" value="Homeodomain-like"/>
    <property type="match status" value="1"/>
</dbReference>
<dbReference type="Proteomes" id="UP000502508">
    <property type="component" value="Chromosome"/>
</dbReference>
<feature type="region of interest" description="Disordered" evidence="5">
    <location>
        <begin position="81"/>
        <end position="102"/>
    </location>
</feature>
<keyword evidence="1" id="KW-0805">Transcription regulation</keyword>
<feature type="domain" description="HTH tetR-type" evidence="6">
    <location>
        <begin position="6"/>
        <end position="65"/>
    </location>
</feature>
<feature type="DNA-binding region" description="H-T-H motif" evidence="4">
    <location>
        <begin position="28"/>
        <end position="47"/>
    </location>
</feature>
<evidence type="ECO:0000313" key="7">
    <source>
        <dbReference type="EMBL" id="BCB82267.1"/>
    </source>
</evidence>
<keyword evidence="2 4" id="KW-0238">DNA-binding</keyword>
<evidence type="ECO:0000259" key="6">
    <source>
        <dbReference type="PROSITE" id="PS50977"/>
    </source>
</evidence>
<dbReference type="PRINTS" id="PR00455">
    <property type="entry name" value="HTHTETR"/>
</dbReference>
<dbReference type="GO" id="GO:0003700">
    <property type="term" value="F:DNA-binding transcription factor activity"/>
    <property type="evidence" value="ECO:0007669"/>
    <property type="project" value="TreeGrafter"/>
</dbReference>
<dbReference type="InterPro" id="IPR009057">
    <property type="entry name" value="Homeodomain-like_sf"/>
</dbReference>
<dbReference type="RefSeq" id="WP_197938868.1">
    <property type="nucleotide sequence ID" value="NZ_AP022870.1"/>
</dbReference>
<sequence>MRADARRNYERLLAEADAVFREHGTEASLEEIARRAGVAIGTLYAHFPTRHALLESLMRDRNDAVVAQGRSCWVVSRPARRWRPGRGSRPRTPPPTGGWPPR</sequence>
<evidence type="ECO:0000256" key="3">
    <source>
        <dbReference type="ARBA" id="ARBA00023163"/>
    </source>
</evidence>
<reference evidence="7 8" key="2">
    <citation type="submission" date="2020-03" db="EMBL/GenBank/DDBJ databases">
        <authorList>
            <person name="Ichikawa N."/>
            <person name="Kimura A."/>
            <person name="Kitahashi Y."/>
            <person name="Uohara A."/>
        </authorList>
    </citation>
    <scope>NUCLEOTIDE SEQUENCE [LARGE SCALE GENOMIC DNA]</scope>
    <source>
        <strain evidence="7 8">NBRC 107702</strain>
    </source>
</reference>
<dbReference type="AlphaFoldDB" id="A0A6F8Y875"/>
<dbReference type="EMBL" id="AP022870">
    <property type="protein sequence ID" value="BCB82267.1"/>
    <property type="molecule type" value="Genomic_DNA"/>
</dbReference>
<evidence type="ECO:0000256" key="4">
    <source>
        <dbReference type="PROSITE-ProRule" id="PRU00335"/>
    </source>
</evidence>